<organism evidence="2 3">
    <name type="scientific">Rubrivirga litoralis</name>
    <dbReference type="NCBI Taxonomy" id="3075598"/>
    <lineage>
        <taxon>Bacteria</taxon>
        <taxon>Pseudomonadati</taxon>
        <taxon>Rhodothermota</taxon>
        <taxon>Rhodothermia</taxon>
        <taxon>Rhodothermales</taxon>
        <taxon>Rubricoccaceae</taxon>
        <taxon>Rubrivirga</taxon>
    </lineage>
</organism>
<feature type="transmembrane region" description="Helical" evidence="1">
    <location>
        <begin position="102"/>
        <end position="123"/>
    </location>
</feature>
<comment type="caution">
    <text evidence="2">The sequence shown here is derived from an EMBL/GenBank/DDBJ whole genome shotgun (WGS) entry which is preliminary data.</text>
</comment>
<sequence>MTPAPAAPPHEAAPRAGRGGEVAADAAVASQYRRFLLGTAVAIYVGAAAELALVGHYEGWTQVVPFVLIALGLGAVLWAHIGSRAGGAQPGGAQTAGAGRRALLAVRLTSALVVAGSVVGVGLHVRGNFAFEREIHPAAPLGGALWEAARGASPLLAPGALALAGVLAAAAMWRHPALRQTPPPRPPGA</sequence>
<keyword evidence="1" id="KW-1133">Transmembrane helix</keyword>
<feature type="transmembrane region" description="Helical" evidence="1">
    <location>
        <begin position="63"/>
        <end position="81"/>
    </location>
</feature>
<proteinExistence type="predicted"/>
<name>A0ABU3BRF1_9BACT</name>
<evidence type="ECO:0000313" key="2">
    <source>
        <dbReference type="EMBL" id="MDT0631870.1"/>
    </source>
</evidence>
<dbReference type="Proteomes" id="UP001267426">
    <property type="component" value="Unassembled WGS sequence"/>
</dbReference>
<protein>
    <submittedName>
        <fullName evidence="2">Uncharacterized protein</fullName>
    </submittedName>
</protein>
<dbReference type="EMBL" id="JAVRHT010000018">
    <property type="protein sequence ID" value="MDT0631870.1"/>
    <property type="molecule type" value="Genomic_DNA"/>
</dbReference>
<feature type="transmembrane region" description="Helical" evidence="1">
    <location>
        <begin position="35"/>
        <end position="57"/>
    </location>
</feature>
<evidence type="ECO:0000256" key="1">
    <source>
        <dbReference type="SAM" id="Phobius"/>
    </source>
</evidence>
<accession>A0ABU3BRF1</accession>
<gene>
    <name evidence="2" type="ORF">RM540_08950</name>
</gene>
<reference evidence="2 3" key="1">
    <citation type="submission" date="2023-09" db="EMBL/GenBank/DDBJ databases">
        <authorList>
            <person name="Rey-Velasco X."/>
        </authorList>
    </citation>
    <scope>NUCLEOTIDE SEQUENCE [LARGE SCALE GENOMIC DNA]</scope>
    <source>
        <strain evidence="2 3">F394</strain>
    </source>
</reference>
<evidence type="ECO:0000313" key="3">
    <source>
        <dbReference type="Proteomes" id="UP001267426"/>
    </source>
</evidence>
<feature type="transmembrane region" description="Helical" evidence="1">
    <location>
        <begin position="155"/>
        <end position="173"/>
    </location>
</feature>
<dbReference type="RefSeq" id="WP_311663267.1">
    <property type="nucleotide sequence ID" value="NZ_JAVRHT010000018.1"/>
</dbReference>
<keyword evidence="1" id="KW-0472">Membrane</keyword>
<keyword evidence="3" id="KW-1185">Reference proteome</keyword>
<keyword evidence="1" id="KW-0812">Transmembrane</keyword>